<keyword evidence="3" id="KW-0551">Lipid droplet</keyword>
<evidence type="ECO:0000313" key="5">
    <source>
        <dbReference type="EMBL" id="LAA03162.1"/>
    </source>
</evidence>
<feature type="compositionally biased region" description="Basic and acidic residues" evidence="4">
    <location>
        <begin position="371"/>
        <end position="384"/>
    </location>
</feature>
<evidence type="ECO:0000256" key="4">
    <source>
        <dbReference type="SAM" id="MobiDB-lite"/>
    </source>
</evidence>
<dbReference type="Pfam" id="PF03036">
    <property type="entry name" value="Perilipin"/>
    <property type="match status" value="1"/>
</dbReference>
<dbReference type="SUPFAM" id="SSF109775">
    <property type="entry name" value="Mannose-6-phosphate receptor binding protein 1 (Tip47), C-terminal domain"/>
    <property type="match status" value="1"/>
</dbReference>
<dbReference type="AlphaFoldDB" id="A0A2L2Y4P6"/>
<dbReference type="GO" id="GO:0019915">
    <property type="term" value="P:lipid storage"/>
    <property type="evidence" value="ECO:0007669"/>
    <property type="project" value="TreeGrafter"/>
</dbReference>
<feature type="region of interest" description="Disordered" evidence="4">
    <location>
        <begin position="352"/>
        <end position="395"/>
    </location>
</feature>
<dbReference type="OrthoDB" id="376826at2759"/>
<dbReference type="InterPro" id="IPR004279">
    <property type="entry name" value="Perilipin"/>
</dbReference>
<reference evidence="5" key="1">
    <citation type="journal article" date="2016" name="Mol. Ecol. Resour.">
        <title>Evaluation of the impact of RNA preservation methods of spiders for de novo transcriptome assembly.</title>
        <authorList>
            <person name="Kono N."/>
            <person name="Nakamura H."/>
            <person name="Ito Y."/>
            <person name="Tomita M."/>
            <person name="Arakawa K."/>
        </authorList>
    </citation>
    <scope>NUCLEOTIDE SEQUENCE</scope>
    <source>
        <tissue evidence="5">Whole body</tissue>
    </source>
</reference>
<accession>A0A2L2Y4P6</accession>
<evidence type="ECO:0000256" key="2">
    <source>
        <dbReference type="ARBA" id="ARBA00006311"/>
    </source>
</evidence>
<comment type="similarity">
    <text evidence="2">Belongs to the perilipin family.</text>
</comment>
<evidence type="ECO:0000256" key="1">
    <source>
        <dbReference type="ARBA" id="ARBA00004502"/>
    </source>
</evidence>
<dbReference type="EMBL" id="IAAA01007024">
    <property type="protein sequence ID" value="LAA03162.1"/>
    <property type="molecule type" value="mRNA"/>
</dbReference>
<name>A0A2L2Y4P6_PARTP</name>
<comment type="subcellular location">
    <subcellularLocation>
        <location evidence="1">Lipid droplet</location>
    </subcellularLocation>
</comment>
<protein>
    <submittedName>
        <fullName evidence="5">Perilipin-2</fullName>
    </submittedName>
</protein>
<organism evidence="5">
    <name type="scientific">Parasteatoda tepidariorum</name>
    <name type="common">Common house spider</name>
    <name type="synonym">Achaearanea tepidariorum</name>
    <dbReference type="NCBI Taxonomy" id="114398"/>
    <lineage>
        <taxon>Eukaryota</taxon>
        <taxon>Metazoa</taxon>
        <taxon>Ecdysozoa</taxon>
        <taxon>Arthropoda</taxon>
        <taxon>Chelicerata</taxon>
        <taxon>Arachnida</taxon>
        <taxon>Araneae</taxon>
        <taxon>Araneomorphae</taxon>
        <taxon>Entelegynae</taxon>
        <taxon>Araneoidea</taxon>
        <taxon>Theridiidae</taxon>
        <taxon>Parasteatoda</taxon>
    </lineage>
</organism>
<dbReference type="GO" id="GO:0005811">
    <property type="term" value="C:lipid droplet"/>
    <property type="evidence" value="ECO:0007669"/>
    <property type="project" value="UniProtKB-SubCell"/>
</dbReference>
<sequence>MARGEGDTGVLRSHFVERVVKLPMVHVAWDFASNTYSHIKESNKLVHFTLSSAEKSAIYMVGQAKPVVLKFEKQIQAVDSLACLGLGTLEERVPLIKKPAQEIISDTRKLYTDTVYSRLEGIKKVGTDTARTAADYGLKQATSIFGERMVQSVLSTVDGVLVVTQNYVDHYLPPTKDEKLVNGEKKDEEEHSPLKRIQHLTKTVQQRTYKSAILKVEYLQEKSVDLFVIYPFTVVELTKTNFESALQYVNKLWSTLLQEGSDDEKDNTEKSRIEQQLLHLARLVSRQVASTYSSLVPVRLTRQQEPGMSPAVIDAATERLLWVLGLLKSVPQLLPIYVFGFMSWINSQKKSSEVKNGSIPKTNNHTNHVNSTHEELTHSAEHSSDSSIPEEEEEE</sequence>
<dbReference type="EMBL" id="IAAA01007023">
    <property type="protein sequence ID" value="LAA03159.1"/>
    <property type="molecule type" value="mRNA"/>
</dbReference>
<dbReference type="GO" id="GO:0005829">
    <property type="term" value="C:cytosol"/>
    <property type="evidence" value="ECO:0007669"/>
    <property type="project" value="TreeGrafter"/>
</dbReference>
<dbReference type="PANTHER" id="PTHR14024:SF49">
    <property type="entry name" value="LIPID STORAGE DROPLETS SURFACE-BINDING PROTEIN 1"/>
    <property type="match status" value="1"/>
</dbReference>
<dbReference type="PANTHER" id="PTHR14024">
    <property type="entry name" value="PERILIPIN"/>
    <property type="match status" value="1"/>
</dbReference>
<evidence type="ECO:0000256" key="3">
    <source>
        <dbReference type="ARBA" id="ARBA00022677"/>
    </source>
</evidence>
<dbReference type="GO" id="GO:0010890">
    <property type="term" value="P:positive regulation of triglyceride storage"/>
    <property type="evidence" value="ECO:0007669"/>
    <property type="project" value="TreeGrafter"/>
</dbReference>
<proteinExistence type="evidence at transcript level"/>